<evidence type="ECO:0000313" key="4">
    <source>
        <dbReference type="WBParaSite" id="HPBE_0000318401-mRNA-1"/>
    </source>
</evidence>
<reference evidence="4" key="2">
    <citation type="submission" date="2019-09" db="UniProtKB">
        <authorList>
            <consortium name="WormBaseParasite"/>
        </authorList>
    </citation>
    <scope>IDENTIFICATION</scope>
</reference>
<accession>A0A3P7VAR2</accession>
<protein>
    <submittedName>
        <fullName evidence="4">C2H2-type domain-containing protein</fullName>
    </submittedName>
</protein>
<evidence type="ECO:0000256" key="1">
    <source>
        <dbReference type="SAM" id="MobiDB-lite"/>
    </source>
</evidence>
<dbReference type="EMBL" id="UZAH01006886">
    <property type="protein sequence ID" value="VDO31854.1"/>
    <property type="molecule type" value="Genomic_DNA"/>
</dbReference>
<evidence type="ECO:0000313" key="2">
    <source>
        <dbReference type="EMBL" id="VDO31854.1"/>
    </source>
</evidence>
<evidence type="ECO:0000313" key="3">
    <source>
        <dbReference type="Proteomes" id="UP000050761"/>
    </source>
</evidence>
<dbReference type="WBParaSite" id="HPBE_0000318401-mRNA-1">
    <property type="protein sequence ID" value="HPBE_0000318401-mRNA-1"/>
    <property type="gene ID" value="HPBE_0000318401"/>
</dbReference>
<proteinExistence type="predicted"/>
<reference evidence="2 3" key="1">
    <citation type="submission" date="2018-11" db="EMBL/GenBank/DDBJ databases">
        <authorList>
            <consortium name="Pathogen Informatics"/>
        </authorList>
    </citation>
    <scope>NUCLEOTIDE SEQUENCE [LARGE SCALE GENOMIC DNA]</scope>
</reference>
<accession>A0A183FAJ2</accession>
<sequence>MEAPDTGYTATEYAEMSYFDMSYSIVASQSSQESCSEGSATVYDPYQAYDLDDTPRVPARQERAKRALEGAGFARRDVMPLRKRASGAGVEMAPAAYSDPAVSSRGSQTATMLFIRAQNLMAHDQVPLQSLGQLIESTKYGTNYERLVSDTMKGMRLDVHGLKQIQRSLSNLGTSSDSVVRDLVRIVTFQGDVVVGIATGPRLGIATRAARGTEPPLPQEGAKMCVSNTTREWFIEKQPPFEAVDLRQLLRTWKWHTTHDEGFTRNTTAFFRHCLRSVRMPPVSEIKQYSCRLAGNVGRNRRLKDIPEVVAATPADGGSTSAATTRKGSTSFDTGRISATHWRKSVNGCASAASWSNVRGAPRLKTAPSAALTAGTIESSLEARGVRRKEHNIRRAIMAGFLHPVSASHVIAVIPSISFYCC</sequence>
<feature type="compositionally biased region" description="Polar residues" evidence="1">
    <location>
        <begin position="318"/>
        <end position="332"/>
    </location>
</feature>
<organism evidence="3 4">
    <name type="scientific">Heligmosomoides polygyrus</name>
    <name type="common">Parasitic roundworm</name>
    <dbReference type="NCBI Taxonomy" id="6339"/>
    <lineage>
        <taxon>Eukaryota</taxon>
        <taxon>Metazoa</taxon>
        <taxon>Ecdysozoa</taxon>
        <taxon>Nematoda</taxon>
        <taxon>Chromadorea</taxon>
        <taxon>Rhabditida</taxon>
        <taxon>Rhabditina</taxon>
        <taxon>Rhabditomorpha</taxon>
        <taxon>Strongyloidea</taxon>
        <taxon>Heligmosomidae</taxon>
        <taxon>Heligmosomoides</taxon>
    </lineage>
</organism>
<keyword evidence="3" id="KW-1185">Reference proteome</keyword>
<gene>
    <name evidence="2" type="ORF">HPBE_LOCUS3185</name>
</gene>
<dbReference type="AlphaFoldDB" id="A0A183FAJ2"/>
<name>A0A183FAJ2_HELPZ</name>
<feature type="region of interest" description="Disordered" evidence="1">
    <location>
        <begin position="312"/>
        <end position="332"/>
    </location>
</feature>
<dbReference type="Proteomes" id="UP000050761">
    <property type="component" value="Unassembled WGS sequence"/>
</dbReference>